<feature type="region of interest" description="Disordered" evidence="1">
    <location>
        <begin position="58"/>
        <end position="92"/>
    </location>
</feature>
<evidence type="ECO:0000313" key="3">
    <source>
        <dbReference type="EMBL" id="CAI8011912.1"/>
    </source>
</evidence>
<protein>
    <recommendedName>
        <fullName evidence="2">BHLH domain-containing protein</fullName>
    </recommendedName>
</protein>
<comment type="caution">
    <text evidence="3">The sequence shown here is derived from an EMBL/GenBank/DDBJ whole genome shotgun (WGS) entry which is preliminary data.</text>
</comment>
<dbReference type="Proteomes" id="UP001174909">
    <property type="component" value="Unassembled WGS sequence"/>
</dbReference>
<feature type="compositionally biased region" description="Basic and acidic residues" evidence="1">
    <location>
        <begin position="321"/>
        <end position="353"/>
    </location>
</feature>
<dbReference type="AlphaFoldDB" id="A0AA35RKU1"/>
<dbReference type="SMART" id="SM00353">
    <property type="entry name" value="HLH"/>
    <property type="match status" value="1"/>
</dbReference>
<keyword evidence="4" id="KW-1185">Reference proteome</keyword>
<accession>A0AA35RKU1</accession>
<dbReference type="SUPFAM" id="SSF47459">
    <property type="entry name" value="HLH, helix-loop-helix DNA-binding domain"/>
    <property type="match status" value="1"/>
</dbReference>
<feature type="compositionally biased region" description="Low complexity" evidence="1">
    <location>
        <begin position="63"/>
        <end position="77"/>
    </location>
</feature>
<dbReference type="GO" id="GO:0046983">
    <property type="term" value="F:protein dimerization activity"/>
    <property type="evidence" value="ECO:0007669"/>
    <property type="project" value="InterPro"/>
</dbReference>
<feature type="compositionally biased region" description="Polar residues" evidence="1">
    <location>
        <begin position="367"/>
        <end position="379"/>
    </location>
</feature>
<organism evidence="3 4">
    <name type="scientific">Geodia barretti</name>
    <name type="common">Barrett's horny sponge</name>
    <dbReference type="NCBI Taxonomy" id="519541"/>
    <lineage>
        <taxon>Eukaryota</taxon>
        <taxon>Metazoa</taxon>
        <taxon>Porifera</taxon>
        <taxon>Demospongiae</taxon>
        <taxon>Heteroscleromorpha</taxon>
        <taxon>Tetractinellida</taxon>
        <taxon>Astrophorina</taxon>
        <taxon>Geodiidae</taxon>
        <taxon>Geodia</taxon>
    </lineage>
</organism>
<feature type="compositionally biased region" description="Polar residues" evidence="1">
    <location>
        <begin position="579"/>
        <end position="608"/>
    </location>
</feature>
<feature type="domain" description="BHLH" evidence="2">
    <location>
        <begin position="79"/>
        <end position="131"/>
    </location>
</feature>
<dbReference type="Pfam" id="PF00010">
    <property type="entry name" value="HLH"/>
    <property type="match status" value="1"/>
</dbReference>
<evidence type="ECO:0000313" key="4">
    <source>
        <dbReference type="Proteomes" id="UP001174909"/>
    </source>
</evidence>
<evidence type="ECO:0000256" key="1">
    <source>
        <dbReference type="SAM" id="MobiDB-lite"/>
    </source>
</evidence>
<feature type="region of interest" description="Disordered" evidence="1">
    <location>
        <begin position="677"/>
        <end position="697"/>
    </location>
</feature>
<feature type="compositionally biased region" description="Gly residues" evidence="1">
    <location>
        <begin position="304"/>
        <end position="317"/>
    </location>
</feature>
<feature type="compositionally biased region" description="Basic and acidic residues" evidence="1">
    <location>
        <begin position="261"/>
        <end position="279"/>
    </location>
</feature>
<feature type="compositionally biased region" description="Pro residues" evidence="1">
    <location>
        <begin position="749"/>
        <end position="763"/>
    </location>
</feature>
<sequence>MSRVIPADKSKQLVLVVGPLSLPRSGASAAVTLPAGGPTLPSSSERPRAGLRAHQLLSSRAEPLSTSVPASTASTSPEAERDPHNEVERRRKLRISQNIKTLAETLTPPCHCGRTTRAEILEMVVNQIQELQQKNSVLESQLKDLHPPTTTNREELSRRAIVLVEENLRLRVLLLAAVSCDKSPDRSASPSAVVGQVEVREGDEEEPGMADGLGEGGAEEASLPLPSEMTVEADGGVCSTNADSSVDDQEREDVSGATEEPTEKETSSGGGREEREKGGDLGFEEPEERDGLGSERNSSSNREGGAGNEDIGSGGDGEQVEGEKEHDKRIEVRETANTGEKENNKEMEVRELANWDGESSAAVDQSWPISSLLSDQTRSGPPPPPPPPREHQMAAFGLPILSPTYIAEHCSTSGSDQQFFGPTTTAASLPPVTSYTSVADTRPVSSQNSPLFAGGLPISRVTEFSRSQLATVSYSSLSVLSASSSSLHCSNSPQQISLAASLRPPPTRQSIVQPWVGTHSSSGSGPLSTSRRSSVVSRSSTTTTSQTANDQHGLLLRPQPESATTPSPGFHRGALPMTHQATTPRQSRYSSRTSHSIPSTRASRTVSSRGHAHTPYYLDRSRHNVHHNLSSVEVASVGGFPPSSQSLGHANLSFDGRGQSYCPGGVPSLLPSTAAPFHGYTSGPMPHQSRQPPGFSTSSIDPYYHCTVYQSQQSSSFSFLPPPHGHISPGSRHSQFTPHHPHQHNYTTLPPPPPPPPHPLHPPPFHHQHPPSHQNTVWRPYSDRRQTSLTRFSLSDILSPSPAPLPSLGLPAAVSPPAIHHQQPRIPSFFVDHLLDDL</sequence>
<feature type="region of interest" description="Disordered" evidence="1">
    <location>
        <begin position="500"/>
        <end position="611"/>
    </location>
</feature>
<dbReference type="PROSITE" id="PS50888">
    <property type="entry name" value="BHLH"/>
    <property type="match status" value="1"/>
</dbReference>
<name>A0AA35RKU1_GEOBA</name>
<reference evidence="3" key="1">
    <citation type="submission" date="2023-03" db="EMBL/GenBank/DDBJ databases">
        <authorList>
            <person name="Steffen K."/>
            <person name="Cardenas P."/>
        </authorList>
    </citation>
    <scope>NUCLEOTIDE SEQUENCE</scope>
</reference>
<dbReference type="EMBL" id="CASHTH010001134">
    <property type="protein sequence ID" value="CAI8011912.1"/>
    <property type="molecule type" value="Genomic_DNA"/>
</dbReference>
<feature type="region of interest" description="Disordered" evidence="1">
    <location>
        <begin position="181"/>
        <end position="392"/>
    </location>
</feature>
<feature type="region of interest" description="Disordered" evidence="1">
    <location>
        <begin position="715"/>
        <end position="778"/>
    </location>
</feature>
<feature type="compositionally biased region" description="Basic and acidic residues" evidence="1">
    <location>
        <begin position="78"/>
        <end position="89"/>
    </location>
</feature>
<gene>
    <name evidence="3" type="ORF">GBAR_LOCUS7650</name>
</gene>
<dbReference type="Gene3D" id="4.10.280.10">
    <property type="entry name" value="Helix-loop-helix DNA-binding domain"/>
    <property type="match status" value="1"/>
</dbReference>
<proteinExistence type="predicted"/>
<dbReference type="InterPro" id="IPR036638">
    <property type="entry name" value="HLH_DNA-bd_sf"/>
</dbReference>
<feature type="compositionally biased region" description="Low complexity" evidence="1">
    <location>
        <begin position="520"/>
        <end position="545"/>
    </location>
</feature>
<feature type="compositionally biased region" description="Polar residues" evidence="1">
    <location>
        <begin position="688"/>
        <end position="697"/>
    </location>
</feature>
<evidence type="ECO:0000259" key="2">
    <source>
        <dbReference type="PROSITE" id="PS50888"/>
    </source>
</evidence>
<dbReference type="InterPro" id="IPR011598">
    <property type="entry name" value="bHLH_dom"/>
</dbReference>